<dbReference type="InterPro" id="IPR018247">
    <property type="entry name" value="EF_Hand_1_Ca_BS"/>
</dbReference>
<dbReference type="PROSITE" id="PS50222">
    <property type="entry name" value="EF_HAND_2"/>
    <property type="match status" value="1"/>
</dbReference>
<dbReference type="GO" id="GO:0005509">
    <property type="term" value="F:calcium ion binding"/>
    <property type="evidence" value="ECO:0007669"/>
    <property type="project" value="InterPro"/>
</dbReference>
<dbReference type="PROSITE" id="PS00018">
    <property type="entry name" value="EF_HAND_1"/>
    <property type="match status" value="1"/>
</dbReference>
<keyword evidence="4" id="KW-1185">Reference proteome</keyword>
<organism evidence="3 4">
    <name type="scientific">Patella caerulea</name>
    <name type="common">Rayed Mediterranean limpet</name>
    <dbReference type="NCBI Taxonomy" id="87958"/>
    <lineage>
        <taxon>Eukaryota</taxon>
        <taxon>Metazoa</taxon>
        <taxon>Spiralia</taxon>
        <taxon>Lophotrochozoa</taxon>
        <taxon>Mollusca</taxon>
        <taxon>Gastropoda</taxon>
        <taxon>Patellogastropoda</taxon>
        <taxon>Patelloidea</taxon>
        <taxon>Patellidae</taxon>
        <taxon>Patella</taxon>
    </lineage>
</organism>
<accession>A0AAN8Q230</accession>
<name>A0AAN8Q230_PATCE</name>
<comment type="caution">
    <text evidence="3">The sequence shown here is derived from an EMBL/GenBank/DDBJ whole genome shotgun (WGS) entry which is preliminary data.</text>
</comment>
<feature type="domain" description="EF-hand" evidence="2">
    <location>
        <begin position="67"/>
        <end position="97"/>
    </location>
</feature>
<evidence type="ECO:0000259" key="2">
    <source>
        <dbReference type="PROSITE" id="PS50222"/>
    </source>
</evidence>
<dbReference type="InterPro" id="IPR002048">
    <property type="entry name" value="EF_hand_dom"/>
</dbReference>
<dbReference type="Proteomes" id="UP001347796">
    <property type="component" value="Unassembled WGS sequence"/>
</dbReference>
<evidence type="ECO:0000313" key="3">
    <source>
        <dbReference type="EMBL" id="KAK6194742.1"/>
    </source>
</evidence>
<evidence type="ECO:0000256" key="1">
    <source>
        <dbReference type="SAM" id="SignalP"/>
    </source>
</evidence>
<proteinExistence type="predicted"/>
<evidence type="ECO:0000313" key="4">
    <source>
        <dbReference type="Proteomes" id="UP001347796"/>
    </source>
</evidence>
<dbReference type="AlphaFoldDB" id="A0AAN8Q230"/>
<feature type="signal peptide" evidence="1">
    <location>
        <begin position="1"/>
        <end position="21"/>
    </location>
</feature>
<dbReference type="EMBL" id="JAZGQO010000001">
    <property type="protein sequence ID" value="KAK6194742.1"/>
    <property type="molecule type" value="Genomic_DNA"/>
</dbReference>
<gene>
    <name evidence="3" type="ORF">SNE40_000312</name>
</gene>
<protein>
    <recommendedName>
        <fullName evidence="2">EF-hand domain-containing protein</fullName>
    </recommendedName>
</protein>
<reference evidence="3 4" key="1">
    <citation type="submission" date="2024-01" db="EMBL/GenBank/DDBJ databases">
        <title>The genome of the rayed Mediterranean limpet Patella caerulea (Linnaeus, 1758).</title>
        <authorList>
            <person name="Anh-Thu Weber A."/>
            <person name="Halstead-Nussloch G."/>
        </authorList>
    </citation>
    <scope>NUCLEOTIDE SEQUENCE [LARGE SCALE GENOMIC DNA]</scope>
    <source>
        <strain evidence="3">AATW-2023a</strain>
        <tissue evidence="3">Whole specimen</tissue>
    </source>
</reference>
<feature type="chain" id="PRO_5042882481" description="EF-hand domain-containing protein" evidence="1">
    <location>
        <begin position="22"/>
        <end position="97"/>
    </location>
</feature>
<sequence>MRFALVLLLVVVAGLVVPAESWRMRLRRFWRNIKPAVITAGVSSILTGRSAEVVDLDALAKSLDLDPKSDGFRDILRVIDTNGDDIITPEEVKAFFD</sequence>
<keyword evidence="1" id="KW-0732">Signal</keyword>